<dbReference type="Pfam" id="PF04402">
    <property type="entry name" value="SIMPL"/>
    <property type="match status" value="1"/>
</dbReference>
<dbReference type="InterPro" id="IPR007497">
    <property type="entry name" value="SIMPL/DUF541"/>
</dbReference>
<dbReference type="Gene3D" id="3.30.110.170">
    <property type="entry name" value="Protein of unknown function (DUF541), domain 1"/>
    <property type="match status" value="1"/>
</dbReference>
<name>A0ABS5KT72_9ACTN</name>
<dbReference type="PANTHER" id="PTHR34387">
    <property type="entry name" value="SLR1258 PROTEIN"/>
    <property type="match status" value="1"/>
</dbReference>
<gene>
    <name evidence="1" type="ORF">KGQ19_20530</name>
</gene>
<accession>A0ABS5KT72</accession>
<protein>
    <submittedName>
        <fullName evidence="1">SIMPL domain-containing protein</fullName>
    </submittedName>
</protein>
<dbReference type="PANTHER" id="PTHR34387:SF2">
    <property type="entry name" value="SLR1258 PROTEIN"/>
    <property type="match status" value="1"/>
</dbReference>
<evidence type="ECO:0000313" key="1">
    <source>
        <dbReference type="EMBL" id="MBS2549253.1"/>
    </source>
</evidence>
<comment type="caution">
    <text evidence="1">The sequence shown here is derived from an EMBL/GenBank/DDBJ whole genome shotgun (WGS) entry which is preliminary data.</text>
</comment>
<reference evidence="1 2" key="1">
    <citation type="submission" date="2020-02" db="EMBL/GenBank/DDBJ databases">
        <title>Acidophilic actinobacteria isolated from forest soil.</title>
        <authorList>
            <person name="Golinska P."/>
        </authorList>
    </citation>
    <scope>NUCLEOTIDE SEQUENCE [LARGE SCALE GENOMIC DNA]</scope>
    <source>
        <strain evidence="1 2">NL8</strain>
    </source>
</reference>
<organism evidence="1 2">
    <name type="scientific">Catenulispora pinistramenti</name>
    <dbReference type="NCBI Taxonomy" id="2705254"/>
    <lineage>
        <taxon>Bacteria</taxon>
        <taxon>Bacillati</taxon>
        <taxon>Actinomycetota</taxon>
        <taxon>Actinomycetes</taxon>
        <taxon>Catenulisporales</taxon>
        <taxon>Catenulisporaceae</taxon>
        <taxon>Catenulispora</taxon>
    </lineage>
</organism>
<dbReference type="RefSeq" id="WP_212010817.1">
    <property type="nucleotide sequence ID" value="NZ_JAAFYZ010000067.1"/>
</dbReference>
<dbReference type="EMBL" id="JAAFYZ010000067">
    <property type="protein sequence ID" value="MBS2549253.1"/>
    <property type="molecule type" value="Genomic_DNA"/>
</dbReference>
<sequence length="233" mass="25200">MPEAAPSTTASTTPIIVSVRGEASIEADPELCEIAVTVSARDKDRRTTLEQLTQRNKELLAQLKGTYGEALEKLETGRIAVYPEHRSKRTDKIGPYQGSVRVRVVVKDFNVLGEMITNLADGPGRSLDGPIWSMRRDSEVYRQARTEAVGEAIRRAREYADALGSQLTALLELADTGLSTGGAPAPQGRAMYATAFAGRAPEEGLPELDLEPTRQSVYAAVEARFSGTQPKGL</sequence>
<dbReference type="Gene3D" id="3.30.70.2970">
    <property type="entry name" value="Protein of unknown function (DUF541), domain 2"/>
    <property type="match status" value="1"/>
</dbReference>
<dbReference type="InterPro" id="IPR052022">
    <property type="entry name" value="26kDa_periplasmic_antigen"/>
</dbReference>
<proteinExistence type="predicted"/>
<keyword evidence="2" id="KW-1185">Reference proteome</keyword>
<evidence type="ECO:0000313" key="2">
    <source>
        <dbReference type="Proteomes" id="UP000730482"/>
    </source>
</evidence>
<dbReference type="Proteomes" id="UP000730482">
    <property type="component" value="Unassembled WGS sequence"/>
</dbReference>